<organism evidence="2 3">
    <name type="scientific">Streptomyces brasiliscabiei</name>
    <dbReference type="NCBI Taxonomy" id="2736302"/>
    <lineage>
        <taxon>Bacteria</taxon>
        <taxon>Bacillati</taxon>
        <taxon>Actinomycetota</taxon>
        <taxon>Actinomycetes</taxon>
        <taxon>Kitasatosporales</taxon>
        <taxon>Streptomycetaceae</taxon>
        <taxon>Streptomyces</taxon>
    </lineage>
</organism>
<name>A0ABU8GUU1_9ACTN</name>
<sequence length="276" mass="29313">MAAHHRRTTRESYDTVAADYEKLLRDELADSPFERAMLGVFAERVLGAGGGRVADLGCGPGRITGHLASLGLDICGVDLSPEMVTVARWAHPRLRFDVGDMAALDFEDGSLAGALAWYSTVHTPPAELPSLFAEFHRVLGRVRKVPSSARRAGPAASGACSRRAGRKPSYWMYLGFRPARRECVPGVAGQAGLCGHGRAPGGLLALAFKVGDESVHLSHAYGHPLDLDVHRFPPERVAGLLGDAGFVESAQLVREADGPGTTASTPQAYVLARKPG</sequence>
<dbReference type="GO" id="GO:0032259">
    <property type="term" value="P:methylation"/>
    <property type="evidence" value="ECO:0007669"/>
    <property type="project" value="UniProtKB-KW"/>
</dbReference>
<evidence type="ECO:0000259" key="1">
    <source>
        <dbReference type="Pfam" id="PF13649"/>
    </source>
</evidence>
<keyword evidence="2" id="KW-0808">Transferase</keyword>
<dbReference type="Gene3D" id="3.40.50.150">
    <property type="entry name" value="Vaccinia Virus protein VP39"/>
    <property type="match status" value="1"/>
</dbReference>
<evidence type="ECO:0000313" key="2">
    <source>
        <dbReference type="EMBL" id="MEI5616759.1"/>
    </source>
</evidence>
<keyword evidence="3" id="KW-1185">Reference proteome</keyword>
<reference evidence="2 3" key="1">
    <citation type="submission" date="2024-03" db="EMBL/GenBank/DDBJ databases">
        <title>First Report of Pectobacterium brasiliscabiei causing potato scab in china.</title>
        <authorList>
            <person name="Handique U."/>
        </authorList>
    </citation>
    <scope>NUCLEOTIDE SEQUENCE [LARGE SCALE GENOMIC DNA]</scope>
    <source>
        <strain evidence="2 3">ZRIMU1503</strain>
    </source>
</reference>
<feature type="domain" description="Methyltransferase" evidence="1">
    <location>
        <begin position="53"/>
        <end position="139"/>
    </location>
</feature>
<dbReference type="RefSeq" id="WP_336558689.1">
    <property type="nucleotide sequence ID" value="NZ_JBBAYL010000046.1"/>
</dbReference>
<dbReference type="SUPFAM" id="SSF53335">
    <property type="entry name" value="S-adenosyl-L-methionine-dependent methyltransferases"/>
    <property type="match status" value="1"/>
</dbReference>
<evidence type="ECO:0000313" key="3">
    <source>
        <dbReference type="Proteomes" id="UP001365781"/>
    </source>
</evidence>
<keyword evidence="2" id="KW-0489">Methyltransferase</keyword>
<dbReference type="InterPro" id="IPR041698">
    <property type="entry name" value="Methyltransf_25"/>
</dbReference>
<accession>A0ABU8GUU1</accession>
<comment type="caution">
    <text evidence="2">The sequence shown here is derived from an EMBL/GenBank/DDBJ whole genome shotgun (WGS) entry which is preliminary data.</text>
</comment>
<proteinExistence type="predicted"/>
<dbReference type="Proteomes" id="UP001365781">
    <property type="component" value="Unassembled WGS sequence"/>
</dbReference>
<dbReference type="EMBL" id="JBBAYM010000064">
    <property type="protein sequence ID" value="MEI5616759.1"/>
    <property type="molecule type" value="Genomic_DNA"/>
</dbReference>
<dbReference type="CDD" id="cd02440">
    <property type="entry name" value="AdoMet_MTases"/>
    <property type="match status" value="1"/>
</dbReference>
<dbReference type="GO" id="GO:0008168">
    <property type="term" value="F:methyltransferase activity"/>
    <property type="evidence" value="ECO:0007669"/>
    <property type="project" value="UniProtKB-KW"/>
</dbReference>
<dbReference type="InterPro" id="IPR029063">
    <property type="entry name" value="SAM-dependent_MTases_sf"/>
</dbReference>
<protein>
    <submittedName>
        <fullName evidence="2">Class I SAM-dependent methyltransferase</fullName>
        <ecNumber evidence="2">2.1.-.-</ecNumber>
    </submittedName>
</protein>
<dbReference type="EC" id="2.1.-.-" evidence="2"/>
<gene>
    <name evidence="2" type="ORF">WB403_47460</name>
</gene>
<dbReference type="Pfam" id="PF13649">
    <property type="entry name" value="Methyltransf_25"/>
    <property type="match status" value="1"/>
</dbReference>